<comment type="caution">
    <text evidence="1">The sequence shown here is derived from an EMBL/GenBank/DDBJ whole genome shotgun (WGS) entry which is preliminary data.</text>
</comment>
<reference evidence="2" key="1">
    <citation type="submission" date="2017-03" db="EMBL/GenBank/DDBJ databases">
        <title>Phytopthora megakarya and P. palmivora, two closely related causual agents of cacao black pod achieved similar genome size and gene model numbers by different mechanisms.</title>
        <authorList>
            <person name="Ali S."/>
            <person name="Shao J."/>
            <person name="Larry D.J."/>
            <person name="Kronmiller B."/>
            <person name="Shen D."/>
            <person name="Strem M.D."/>
            <person name="Melnick R.L."/>
            <person name="Guiltinan M.J."/>
            <person name="Tyler B.M."/>
            <person name="Meinhardt L.W."/>
            <person name="Bailey B.A."/>
        </authorList>
    </citation>
    <scope>NUCLEOTIDE SEQUENCE [LARGE SCALE GENOMIC DNA]</scope>
    <source>
        <strain evidence="2">zdho120</strain>
    </source>
</reference>
<keyword evidence="2" id="KW-1185">Reference proteome</keyword>
<sequence>MRYLTSMKQRGVTRKSTFGNGLHHTGARVAKDRNESLCEGKEPFSFSMYRTVAKAMMQSTRKQDVFGHVLLLTCWNLMSRATNQYVMNTFLGVKTL</sequence>
<evidence type="ECO:0000313" key="2">
    <source>
        <dbReference type="Proteomes" id="UP000198211"/>
    </source>
</evidence>
<evidence type="ECO:0000313" key="1">
    <source>
        <dbReference type="EMBL" id="OWZ10074.1"/>
    </source>
</evidence>
<dbReference type="EMBL" id="NBNE01002570">
    <property type="protein sequence ID" value="OWZ10074.1"/>
    <property type="molecule type" value="Genomic_DNA"/>
</dbReference>
<dbReference type="Proteomes" id="UP000198211">
    <property type="component" value="Unassembled WGS sequence"/>
</dbReference>
<gene>
    <name evidence="1" type="ORF">PHMEG_00017136</name>
</gene>
<accession>A0A225VY53</accession>
<protein>
    <submittedName>
        <fullName evidence="1">Uncharacterized protein</fullName>
    </submittedName>
</protein>
<dbReference type="AlphaFoldDB" id="A0A225VY53"/>
<proteinExistence type="predicted"/>
<organism evidence="1 2">
    <name type="scientific">Phytophthora megakarya</name>
    <dbReference type="NCBI Taxonomy" id="4795"/>
    <lineage>
        <taxon>Eukaryota</taxon>
        <taxon>Sar</taxon>
        <taxon>Stramenopiles</taxon>
        <taxon>Oomycota</taxon>
        <taxon>Peronosporomycetes</taxon>
        <taxon>Peronosporales</taxon>
        <taxon>Peronosporaceae</taxon>
        <taxon>Phytophthora</taxon>
    </lineage>
</organism>
<name>A0A225VY53_9STRA</name>